<dbReference type="InterPro" id="IPR035093">
    <property type="entry name" value="RelE/ParE_toxin_dom_sf"/>
</dbReference>
<dbReference type="InterPro" id="IPR007712">
    <property type="entry name" value="RelE/ParE_toxin"/>
</dbReference>
<sequence length="53" mass="6131">MLMPGLGREREDIRSGVFSFPAGRHVVWYRQMPSGIEILRVLHTRQSSRDAFS</sequence>
<protein>
    <recommendedName>
        <fullName evidence="4">Plasmid stabilization system</fullName>
    </recommendedName>
</protein>
<dbReference type="AlphaFoldDB" id="A0A3T0E5X2"/>
<dbReference type="Proteomes" id="UP000286954">
    <property type="component" value="Chromosome"/>
</dbReference>
<dbReference type="KEGG" id="gak:X907_0226"/>
<dbReference type="Pfam" id="PF05016">
    <property type="entry name" value="ParE_toxin"/>
    <property type="match status" value="1"/>
</dbReference>
<accession>A0A3T0E5X2</accession>
<evidence type="ECO:0000313" key="2">
    <source>
        <dbReference type="EMBL" id="AZU02775.1"/>
    </source>
</evidence>
<evidence type="ECO:0000313" key="3">
    <source>
        <dbReference type="Proteomes" id="UP000286954"/>
    </source>
</evidence>
<dbReference type="EMBL" id="CP018911">
    <property type="protein sequence ID" value="AZU02775.1"/>
    <property type="molecule type" value="Genomic_DNA"/>
</dbReference>
<evidence type="ECO:0000256" key="1">
    <source>
        <dbReference type="ARBA" id="ARBA00022649"/>
    </source>
</evidence>
<organism evidence="2 3">
    <name type="scientific">Glycocaulis alkaliphilus</name>
    <dbReference type="NCBI Taxonomy" id="1434191"/>
    <lineage>
        <taxon>Bacteria</taxon>
        <taxon>Pseudomonadati</taxon>
        <taxon>Pseudomonadota</taxon>
        <taxon>Alphaproteobacteria</taxon>
        <taxon>Maricaulales</taxon>
        <taxon>Maricaulaceae</taxon>
        <taxon>Glycocaulis</taxon>
    </lineage>
</organism>
<keyword evidence="3" id="KW-1185">Reference proteome</keyword>
<keyword evidence="1" id="KW-1277">Toxin-antitoxin system</keyword>
<gene>
    <name evidence="2" type="ORF">X907_0226</name>
</gene>
<dbReference type="Gene3D" id="3.30.2310.20">
    <property type="entry name" value="RelE-like"/>
    <property type="match status" value="1"/>
</dbReference>
<name>A0A3T0E5X2_9PROT</name>
<reference evidence="2 3" key="1">
    <citation type="submission" date="2016-12" db="EMBL/GenBank/DDBJ databases">
        <title>The genome of dimorphic prosthecate Glycocaulis alkaliphilus 6b-8t, isolated from crude oil dictates its adaptability in petroleum environments.</title>
        <authorList>
            <person name="Wu X.-L."/>
            <person name="Geng S."/>
        </authorList>
    </citation>
    <scope>NUCLEOTIDE SEQUENCE [LARGE SCALE GENOMIC DNA]</scope>
    <source>
        <strain evidence="2 3">6B-8</strain>
    </source>
</reference>
<evidence type="ECO:0008006" key="4">
    <source>
        <dbReference type="Google" id="ProtNLM"/>
    </source>
</evidence>
<proteinExistence type="predicted"/>